<dbReference type="GO" id="GO:0051500">
    <property type="term" value="F:D-tyrosyl-tRNA(Tyr) deacylase activity"/>
    <property type="evidence" value="ECO:0007669"/>
    <property type="project" value="TreeGrafter"/>
</dbReference>
<dbReference type="Proteomes" id="UP000673447">
    <property type="component" value="Unassembled WGS sequence"/>
</dbReference>
<sequence length="146" mass="15440">MLSLIQRVTHASVSVDGETIGAIGPGLLALVAVEPGDGEAQFQRMAERLLGYRVFADEAGRMNRSLADTGGGLLLVSQFTLAADTRSGTRPGFSTAAPPEQAEPGFNRLVEICRQKHPPGVETGRFGAHMVVSLVNDGPVTFLLRP</sequence>
<protein>
    <recommendedName>
        <fullName evidence="3">D-aminoacyl-tRNA deacylase</fullName>
        <shortName evidence="3">DTD</shortName>
        <ecNumber evidence="3">3.1.1.96</ecNumber>
    </recommendedName>
    <alternativeName>
        <fullName evidence="3">Gly-tRNA(Ala) deacylase</fullName>
        <ecNumber evidence="3">3.1.1.-</ecNumber>
    </alternativeName>
</protein>
<comment type="similarity">
    <text evidence="1 3">Belongs to the DTD family.</text>
</comment>
<dbReference type="PANTHER" id="PTHR10472:SF5">
    <property type="entry name" value="D-AMINOACYL-TRNA DEACYLASE 1"/>
    <property type="match status" value="1"/>
</dbReference>
<dbReference type="EMBL" id="JAGKTC010000001">
    <property type="protein sequence ID" value="MBP3983665.1"/>
    <property type="molecule type" value="Genomic_DNA"/>
</dbReference>
<dbReference type="FunFam" id="3.50.80.10:FF:000001">
    <property type="entry name" value="D-aminoacyl-tRNA deacylase"/>
    <property type="match status" value="1"/>
</dbReference>
<dbReference type="CDD" id="cd00563">
    <property type="entry name" value="Dtyr_deacylase"/>
    <property type="match status" value="1"/>
</dbReference>
<dbReference type="EC" id="3.1.1.96" evidence="3"/>
<reference evidence="4" key="2">
    <citation type="submission" date="2021-03" db="EMBL/GenBank/DDBJ databases">
        <authorList>
            <person name="Cao W."/>
        </authorList>
    </citation>
    <scope>NUCLEOTIDE SEQUENCE</scope>
    <source>
        <strain evidence="4">110414</strain>
    </source>
</reference>
<comment type="function">
    <text evidence="3">An aminoacyl-tRNA editing enzyme that deacylates mischarged D-aminoacyl-tRNAs. Also deacylates mischarged glycyl-tRNA(Ala), protecting cells against glycine mischarging by AlaRS. Acts via tRNA-based rather than protein-based catalysis; rejects L-amino acids rather than detecting D-amino acids in the active site. By recycling D-aminoacyl-tRNA to D-amino acids and free tRNA molecules, this enzyme counteracts the toxicity associated with the formation of D-aminoacyl-tRNA entities in vivo and helps enforce protein L-homochirality.</text>
</comment>
<organism evidence="4 5">
    <name type="scientific">Pseudoxanthomonas helianthi</name>
    <dbReference type="NCBI Taxonomy" id="1453541"/>
    <lineage>
        <taxon>Bacteria</taxon>
        <taxon>Pseudomonadati</taxon>
        <taxon>Pseudomonadota</taxon>
        <taxon>Gammaproteobacteria</taxon>
        <taxon>Lysobacterales</taxon>
        <taxon>Lysobacteraceae</taxon>
        <taxon>Pseudoxanthomonas</taxon>
    </lineage>
</organism>
<dbReference type="NCBIfam" id="TIGR00256">
    <property type="entry name" value="D-aminoacyl-tRNA deacylase"/>
    <property type="match status" value="1"/>
</dbReference>
<dbReference type="AlphaFoldDB" id="A0A940X2Y9"/>
<dbReference type="SUPFAM" id="SSF69500">
    <property type="entry name" value="DTD-like"/>
    <property type="match status" value="1"/>
</dbReference>
<evidence type="ECO:0000313" key="4">
    <source>
        <dbReference type="EMBL" id="MBP3983665.1"/>
    </source>
</evidence>
<dbReference type="EC" id="3.1.1.-" evidence="3"/>
<dbReference type="GO" id="GO:0000049">
    <property type="term" value="F:tRNA binding"/>
    <property type="evidence" value="ECO:0007669"/>
    <property type="project" value="UniProtKB-UniRule"/>
</dbReference>
<comment type="caution">
    <text evidence="4">The sequence shown here is derived from an EMBL/GenBank/DDBJ whole genome shotgun (WGS) entry which is preliminary data.</text>
</comment>
<dbReference type="GO" id="GO:0019478">
    <property type="term" value="P:D-amino acid catabolic process"/>
    <property type="evidence" value="ECO:0007669"/>
    <property type="project" value="UniProtKB-UniRule"/>
</dbReference>
<dbReference type="InterPro" id="IPR023509">
    <property type="entry name" value="DTD-like_sf"/>
</dbReference>
<name>A0A940X2Y9_9GAMM</name>
<comment type="domain">
    <text evidence="3">A Gly-cisPro motif from one monomer fits into the active site of the other monomer to allow specific chiral rejection of L-amino acids.</text>
</comment>
<accession>A0A940X2Y9</accession>
<proteinExistence type="inferred from homology"/>
<comment type="subcellular location">
    <subcellularLocation>
        <location evidence="3">Cytoplasm</location>
    </subcellularLocation>
</comment>
<keyword evidence="2 3" id="KW-0378">Hydrolase</keyword>
<comment type="catalytic activity">
    <reaction evidence="3">
        <text>a D-aminoacyl-tRNA + H2O = a tRNA + a D-alpha-amino acid + H(+)</text>
        <dbReference type="Rhea" id="RHEA:13953"/>
        <dbReference type="Rhea" id="RHEA-COMP:10123"/>
        <dbReference type="Rhea" id="RHEA-COMP:10124"/>
        <dbReference type="ChEBI" id="CHEBI:15377"/>
        <dbReference type="ChEBI" id="CHEBI:15378"/>
        <dbReference type="ChEBI" id="CHEBI:59871"/>
        <dbReference type="ChEBI" id="CHEBI:78442"/>
        <dbReference type="ChEBI" id="CHEBI:79333"/>
        <dbReference type="EC" id="3.1.1.96"/>
    </reaction>
</comment>
<keyword evidence="3" id="KW-0694">RNA-binding</keyword>
<dbReference type="PANTHER" id="PTHR10472">
    <property type="entry name" value="D-TYROSYL-TRNA TYR DEACYLASE"/>
    <property type="match status" value="1"/>
</dbReference>
<feature type="short sequence motif" description="Gly-cisPro motif, important for rejection of L-amino acids" evidence="3">
    <location>
        <begin position="138"/>
        <end position="139"/>
    </location>
</feature>
<comment type="catalytic activity">
    <reaction evidence="3">
        <text>glycyl-tRNA(Ala) + H2O = tRNA(Ala) + glycine + H(+)</text>
        <dbReference type="Rhea" id="RHEA:53744"/>
        <dbReference type="Rhea" id="RHEA-COMP:9657"/>
        <dbReference type="Rhea" id="RHEA-COMP:13640"/>
        <dbReference type="ChEBI" id="CHEBI:15377"/>
        <dbReference type="ChEBI" id="CHEBI:15378"/>
        <dbReference type="ChEBI" id="CHEBI:57305"/>
        <dbReference type="ChEBI" id="CHEBI:78442"/>
        <dbReference type="ChEBI" id="CHEBI:78522"/>
    </reaction>
</comment>
<evidence type="ECO:0000256" key="1">
    <source>
        <dbReference type="ARBA" id="ARBA00009673"/>
    </source>
</evidence>
<evidence type="ECO:0000313" key="5">
    <source>
        <dbReference type="Proteomes" id="UP000673447"/>
    </source>
</evidence>
<comment type="subunit">
    <text evidence="3">Homodimer.</text>
</comment>
<dbReference type="GO" id="GO:0005737">
    <property type="term" value="C:cytoplasm"/>
    <property type="evidence" value="ECO:0007669"/>
    <property type="project" value="UniProtKB-SubCell"/>
</dbReference>
<gene>
    <name evidence="3 4" type="primary">dtd</name>
    <name evidence="4" type="ORF">J5837_04430</name>
</gene>
<dbReference type="RefSeq" id="WP_210535495.1">
    <property type="nucleotide sequence ID" value="NZ_JAGKTC010000001.1"/>
</dbReference>
<dbReference type="Pfam" id="PF02580">
    <property type="entry name" value="Tyr_Deacylase"/>
    <property type="match status" value="1"/>
</dbReference>
<evidence type="ECO:0000256" key="3">
    <source>
        <dbReference type="HAMAP-Rule" id="MF_00518"/>
    </source>
</evidence>
<keyword evidence="3" id="KW-0963">Cytoplasm</keyword>
<dbReference type="Gene3D" id="3.50.80.10">
    <property type="entry name" value="D-tyrosyl-tRNA(Tyr) deacylase"/>
    <property type="match status" value="1"/>
</dbReference>
<reference evidence="4" key="1">
    <citation type="journal article" date="2016" name="Int. J. Syst. Evol. Microbiol.">
        <title>Pseudoxanthomonas helianthi sp. nov., isolated from roots of Jerusalem artichoke (Helianthus tuberosus).</title>
        <authorList>
            <person name="Kittiwongwattana C."/>
            <person name="Thawai C."/>
        </authorList>
    </citation>
    <scope>NUCLEOTIDE SEQUENCE</scope>
    <source>
        <strain evidence="4">110414</strain>
    </source>
</reference>
<dbReference type="HAMAP" id="MF_00518">
    <property type="entry name" value="Deacylase_Dtd"/>
    <property type="match status" value="1"/>
</dbReference>
<keyword evidence="3" id="KW-0820">tRNA-binding</keyword>
<dbReference type="GO" id="GO:0043908">
    <property type="term" value="F:Ser(Gly)-tRNA(Ala) hydrolase activity"/>
    <property type="evidence" value="ECO:0007669"/>
    <property type="project" value="UniProtKB-UniRule"/>
</dbReference>
<keyword evidence="5" id="KW-1185">Reference proteome</keyword>
<dbReference type="GO" id="GO:0106026">
    <property type="term" value="F:Gly-tRNA(Ala) deacylase activity"/>
    <property type="evidence" value="ECO:0007669"/>
    <property type="project" value="UniProtKB-UniRule"/>
</dbReference>
<evidence type="ECO:0000256" key="2">
    <source>
        <dbReference type="ARBA" id="ARBA00022801"/>
    </source>
</evidence>
<dbReference type="InterPro" id="IPR003732">
    <property type="entry name" value="Daa-tRNA_deacyls_DTD"/>
</dbReference>